<proteinExistence type="predicted"/>
<dbReference type="PROSITE" id="PS50885">
    <property type="entry name" value="HAMP"/>
    <property type="match status" value="1"/>
</dbReference>
<dbReference type="InterPro" id="IPR003594">
    <property type="entry name" value="HATPase_dom"/>
</dbReference>
<dbReference type="InterPro" id="IPR050398">
    <property type="entry name" value="HssS/ArlS-like"/>
</dbReference>
<keyword evidence="12" id="KW-0902">Two-component regulatory system</keyword>
<dbReference type="PRINTS" id="PR00344">
    <property type="entry name" value="BCTRLSENSOR"/>
</dbReference>
<dbReference type="InterPro" id="IPR004358">
    <property type="entry name" value="Sig_transdc_His_kin-like_C"/>
</dbReference>
<reference evidence="17" key="1">
    <citation type="submission" date="2022-07" db="EMBL/GenBank/DDBJ databases">
        <authorList>
            <person name="Criscuolo A."/>
        </authorList>
    </citation>
    <scope>NUCLEOTIDE SEQUENCE</scope>
    <source>
        <strain evidence="17">CIP103197</strain>
    </source>
</reference>
<dbReference type="Gene3D" id="3.30.565.10">
    <property type="entry name" value="Histidine kinase-like ATPase, C-terminal domain"/>
    <property type="match status" value="1"/>
</dbReference>
<dbReference type="PANTHER" id="PTHR45528:SF1">
    <property type="entry name" value="SENSOR HISTIDINE KINASE CPXA"/>
    <property type="match status" value="1"/>
</dbReference>
<keyword evidence="5" id="KW-0597">Phosphoprotein</keyword>
<accession>A0A9W4QZ26</accession>
<dbReference type="InterPro" id="IPR005467">
    <property type="entry name" value="His_kinase_dom"/>
</dbReference>
<dbReference type="SMART" id="SM00388">
    <property type="entry name" value="HisKA"/>
    <property type="match status" value="1"/>
</dbReference>
<protein>
    <recommendedName>
        <fullName evidence="3">histidine kinase</fullName>
        <ecNumber evidence="3">2.7.13.3</ecNumber>
    </recommendedName>
</protein>
<evidence type="ECO:0000259" key="15">
    <source>
        <dbReference type="PROSITE" id="PS50109"/>
    </source>
</evidence>
<dbReference type="PANTHER" id="PTHR45528">
    <property type="entry name" value="SENSOR HISTIDINE KINASE CPXA"/>
    <property type="match status" value="1"/>
</dbReference>
<dbReference type="CDD" id="cd06225">
    <property type="entry name" value="HAMP"/>
    <property type="match status" value="1"/>
</dbReference>
<dbReference type="Pfam" id="PF02518">
    <property type="entry name" value="HATPase_c"/>
    <property type="match status" value="1"/>
</dbReference>
<keyword evidence="13 14" id="KW-0472">Membrane</keyword>
<dbReference type="SMART" id="SM00387">
    <property type="entry name" value="HATPase_c"/>
    <property type="match status" value="1"/>
</dbReference>
<feature type="transmembrane region" description="Helical" evidence="14">
    <location>
        <begin position="174"/>
        <end position="195"/>
    </location>
</feature>
<dbReference type="Proteomes" id="UP001152447">
    <property type="component" value="Unassembled WGS sequence"/>
</dbReference>
<evidence type="ECO:0000256" key="11">
    <source>
        <dbReference type="ARBA" id="ARBA00022989"/>
    </source>
</evidence>
<keyword evidence="9" id="KW-0418">Kinase</keyword>
<dbReference type="Pfam" id="PF00672">
    <property type="entry name" value="HAMP"/>
    <property type="match status" value="1"/>
</dbReference>
<organism evidence="17 18">
    <name type="scientific">Pseudoalteromonas haloplanktis</name>
    <name type="common">Alteromonas haloplanktis</name>
    <dbReference type="NCBI Taxonomy" id="228"/>
    <lineage>
        <taxon>Bacteria</taxon>
        <taxon>Pseudomonadati</taxon>
        <taxon>Pseudomonadota</taxon>
        <taxon>Gammaproteobacteria</taxon>
        <taxon>Alteromonadales</taxon>
        <taxon>Pseudoalteromonadaceae</taxon>
        <taxon>Pseudoalteromonas</taxon>
    </lineage>
</organism>
<dbReference type="SUPFAM" id="SSF158472">
    <property type="entry name" value="HAMP domain-like"/>
    <property type="match status" value="1"/>
</dbReference>
<dbReference type="InterPro" id="IPR003660">
    <property type="entry name" value="HAMP_dom"/>
</dbReference>
<comment type="subcellular location">
    <subcellularLocation>
        <location evidence="2">Cell membrane</location>
        <topology evidence="2">Multi-pass membrane protein</topology>
    </subcellularLocation>
</comment>
<evidence type="ECO:0000256" key="2">
    <source>
        <dbReference type="ARBA" id="ARBA00004651"/>
    </source>
</evidence>
<comment type="caution">
    <text evidence="17">The sequence shown here is derived from an EMBL/GenBank/DDBJ whole genome shotgun (WGS) entry which is preliminary data.</text>
</comment>
<keyword evidence="4" id="KW-1003">Cell membrane</keyword>
<evidence type="ECO:0000256" key="12">
    <source>
        <dbReference type="ARBA" id="ARBA00023012"/>
    </source>
</evidence>
<dbReference type="Pfam" id="PF00512">
    <property type="entry name" value="HisKA"/>
    <property type="match status" value="1"/>
</dbReference>
<dbReference type="Gene3D" id="1.10.287.130">
    <property type="match status" value="1"/>
</dbReference>
<dbReference type="EMBL" id="CAMAPB010000028">
    <property type="protein sequence ID" value="CAH9059459.1"/>
    <property type="molecule type" value="Genomic_DNA"/>
</dbReference>
<dbReference type="InterPro" id="IPR003661">
    <property type="entry name" value="HisK_dim/P_dom"/>
</dbReference>
<feature type="domain" description="HAMP" evidence="16">
    <location>
        <begin position="197"/>
        <end position="251"/>
    </location>
</feature>
<dbReference type="AlphaFoldDB" id="A0A9W4QZ26"/>
<dbReference type="InterPro" id="IPR036890">
    <property type="entry name" value="HATPase_C_sf"/>
</dbReference>
<evidence type="ECO:0000313" key="17">
    <source>
        <dbReference type="EMBL" id="CAH9059459.1"/>
    </source>
</evidence>
<keyword evidence="6 17" id="KW-0808">Transferase</keyword>
<evidence type="ECO:0000256" key="7">
    <source>
        <dbReference type="ARBA" id="ARBA00022692"/>
    </source>
</evidence>
<keyword evidence="8" id="KW-0547">Nucleotide-binding</keyword>
<keyword evidence="18" id="KW-1185">Reference proteome</keyword>
<evidence type="ECO:0000256" key="1">
    <source>
        <dbReference type="ARBA" id="ARBA00000085"/>
    </source>
</evidence>
<dbReference type="GO" id="GO:0000155">
    <property type="term" value="F:phosphorelay sensor kinase activity"/>
    <property type="evidence" value="ECO:0007669"/>
    <property type="project" value="InterPro"/>
</dbReference>
<evidence type="ECO:0000313" key="18">
    <source>
        <dbReference type="Proteomes" id="UP001152447"/>
    </source>
</evidence>
<feature type="domain" description="Histidine kinase" evidence="15">
    <location>
        <begin position="259"/>
        <end position="470"/>
    </location>
</feature>
<dbReference type="GO" id="GO:0005886">
    <property type="term" value="C:plasma membrane"/>
    <property type="evidence" value="ECO:0007669"/>
    <property type="project" value="UniProtKB-SubCell"/>
</dbReference>
<feature type="transmembrane region" description="Helical" evidence="14">
    <location>
        <begin position="20"/>
        <end position="44"/>
    </location>
</feature>
<dbReference type="InterPro" id="IPR036097">
    <property type="entry name" value="HisK_dim/P_sf"/>
</dbReference>
<evidence type="ECO:0000259" key="16">
    <source>
        <dbReference type="PROSITE" id="PS50885"/>
    </source>
</evidence>
<dbReference type="SUPFAM" id="SSF55874">
    <property type="entry name" value="ATPase domain of HSP90 chaperone/DNA topoisomerase II/histidine kinase"/>
    <property type="match status" value="1"/>
</dbReference>
<sequence length="475" mass="53419">MSLSKESKLTRFSWLRHPRHYLFFKVFAWFWLTIIGTFTALFFLSNISLINAISHDPLKGPMQKNLEHLARGIERSAHKHKRSIHDIITNPRLSKRKLLYLNSLSSDEFLISKKVENNIDFSLLNFSEGMPPQIIFTEYYQAFGPVRIRVPEGEFALYEIDINQQRPLFIRLRLLPVWLKISIAIIASLTLSFLFSRNLIAPINSLKQAAIRLSNGDLSARATINSQRKDELGVLGRDFNRMADQLEQLLSAQKRLLADISHELRSPLTRLKMATGLAQMQASEASQSYLLRIEKEANQLDKMIADVLQVSRLEANSQPLSLQAQSLQVIVDHVINDAQFEAKQHNKTLHIQGDAEVNIECDEMLIASALENILRNAIKYAQHTISITLKHSDIITIQICDDGPGVPAAQLDKLCEPFFRQSDARDRVSGGTGLGLAIAKNAVIAHGGNLALSNKDAGGLCVEISLPIQKRDHVL</sequence>
<gene>
    <name evidence="17" type="primary">sasA_4</name>
    <name evidence="17" type="ORF">PSEHALCIP103_02065</name>
</gene>
<evidence type="ECO:0000256" key="8">
    <source>
        <dbReference type="ARBA" id="ARBA00022741"/>
    </source>
</evidence>
<dbReference type="EC" id="2.7.13.3" evidence="3"/>
<dbReference type="PROSITE" id="PS50109">
    <property type="entry name" value="HIS_KIN"/>
    <property type="match status" value="1"/>
</dbReference>
<dbReference type="SUPFAM" id="SSF47384">
    <property type="entry name" value="Homodimeric domain of signal transducing histidine kinase"/>
    <property type="match status" value="1"/>
</dbReference>
<evidence type="ECO:0000256" key="9">
    <source>
        <dbReference type="ARBA" id="ARBA00022777"/>
    </source>
</evidence>
<dbReference type="CDD" id="cd00082">
    <property type="entry name" value="HisKA"/>
    <property type="match status" value="1"/>
</dbReference>
<dbReference type="RefSeq" id="WP_262976759.1">
    <property type="nucleotide sequence ID" value="NZ_CAMAPB010000028.1"/>
</dbReference>
<evidence type="ECO:0000256" key="6">
    <source>
        <dbReference type="ARBA" id="ARBA00022679"/>
    </source>
</evidence>
<dbReference type="Gene3D" id="6.10.340.10">
    <property type="match status" value="1"/>
</dbReference>
<evidence type="ECO:0000256" key="3">
    <source>
        <dbReference type="ARBA" id="ARBA00012438"/>
    </source>
</evidence>
<dbReference type="SMART" id="SM00304">
    <property type="entry name" value="HAMP"/>
    <property type="match status" value="1"/>
</dbReference>
<dbReference type="GO" id="GO:0005524">
    <property type="term" value="F:ATP binding"/>
    <property type="evidence" value="ECO:0007669"/>
    <property type="project" value="UniProtKB-KW"/>
</dbReference>
<keyword evidence="7 14" id="KW-0812">Transmembrane</keyword>
<evidence type="ECO:0000256" key="13">
    <source>
        <dbReference type="ARBA" id="ARBA00023136"/>
    </source>
</evidence>
<keyword evidence="11 14" id="KW-1133">Transmembrane helix</keyword>
<evidence type="ECO:0000256" key="5">
    <source>
        <dbReference type="ARBA" id="ARBA00022553"/>
    </source>
</evidence>
<evidence type="ECO:0000256" key="4">
    <source>
        <dbReference type="ARBA" id="ARBA00022475"/>
    </source>
</evidence>
<comment type="catalytic activity">
    <reaction evidence="1">
        <text>ATP + protein L-histidine = ADP + protein N-phospho-L-histidine.</text>
        <dbReference type="EC" id="2.7.13.3"/>
    </reaction>
</comment>
<evidence type="ECO:0000256" key="14">
    <source>
        <dbReference type="SAM" id="Phobius"/>
    </source>
</evidence>
<name>A0A9W4QZ26_PSEHA</name>
<keyword evidence="10" id="KW-0067">ATP-binding</keyword>
<evidence type="ECO:0000256" key="10">
    <source>
        <dbReference type="ARBA" id="ARBA00022840"/>
    </source>
</evidence>